<evidence type="ECO:0000256" key="1">
    <source>
        <dbReference type="SAM" id="MobiDB-lite"/>
    </source>
</evidence>
<feature type="region of interest" description="Disordered" evidence="1">
    <location>
        <begin position="1"/>
        <end position="37"/>
    </location>
</feature>
<dbReference type="Proteomes" id="UP001500630">
    <property type="component" value="Unassembled WGS sequence"/>
</dbReference>
<dbReference type="EMBL" id="BAABDQ010000038">
    <property type="protein sequence ID" value="GAA3603396.1"/>
    <property type="molecule type" value="Genomic_DNA"/>
</dbReference>
<gene>
    <name evidence="2" type="ORF">GCM10022419_104820</name>
</gene>
<accession>A0ABP6ZBH2</accession>
<feature type="region of interest" description="Disordered" evidence="1">
    <location>
        <begin position="79"/>
        <end position="112"/>
    </location>
</feature>
<evidence type="ECO:0000313" key="3">
    <source>
        <dbReference type="Proteomes" id="UP001500630"/>
    </source>
</evidence>
<sequence>MTPLPSYSGGMKGGVMSAQPVHGGAADHPRVPRTIGGISDALRGSRRAQFFAELLEAQQGPELDGVLMAWWGRAMLDTDPERDRVRSAAEAGSLPTTTMEEISRRRQERGAQ</sequence>
<feature type="compositionally biased region" description="Basic and acidic residues" evidence="1">
    <location>
        <begin position="101"/>
        <end position="112"/>
    </location>
</feature>
<organism evidence="2 3">
    <name type="scientific">Nonomuraea rosea</name>
    <dbReference type="NCBI Taxonomy" id="638574"/>
    <lineage>
        <taxon>Bacteria</taxon>
        <taxon>Bacillati</taxon>
        <taxon>Actinomycetota</taxon>
        <taxon>Actinomycetes</taxon>
        <taxon>Streptosporangiales</taxon>
        <taxon>Streptosporangiaceae</taxon>
        <taxon>Nonomuraea</taxon>
    </lineage>
</organism>
<evidence type="ECO:0000313" key="2">
    <source>
        <dbReference type="EMBL" id="GAA3603396.1"/>
    </source>
</evidence>
<protein>
    <submittedName>
        <fullName evidence="2">Uncharacterized protein</fullName>
    </submittedName>
</protein>
<proteinExistence type="predicted"/>
<name>A0ABP6ZBH2_9ACTN</name>
<reference evidence="3" key="1">
    <citation type="journal article" date="2019" name="Int. J. Syst. Evol. Microbiol.">
        <title>The Global Catalogue of Microorganisms (GCM) 10K type strain sequencing project: providing services to taxonomists for standard genome sequencing and annotation.</title>
        <authorList>
            <consortium name="The Broad Institute Genomics Platform"/>
            <consortium name="The Broad Institute Genome Sequencing Center for Infectious Disease"/>
            <person name="Wu L."/>
            <person name="Ma J."/>
        </authorList>
    </citation>
    <scope>NUCLEOTIDE SEQUENCE [LARGE SCALE GENOMIC DNA]</scope>
    <source>
        <strain evidence="3">JCM 17326</strain>
    </source>
</reference>
<comment type="caution">
    <text evidence="2">The sequence shown here is derived from an EMBL/GenBank/DDBJ whole genome shotgun (WGS) entry which is preliminary data.</text>
</comment>
<keyword evidence="3" id="KW-1185">Reference proteome</keyword>